<gene>
    <name evidence="1" type="ORF">GQS65_16820</name>
</gene>
<keyword evidence="2" id="KW-1185">Reference proteome</keyword>
<accession>A0A6B0GRA2</accession>
<evidence type="ECO:0000313" key="1">
    <source>
        <dbReference type="EMBL" id="MWG36129.1"/>
    </source>
</evidence>
<dbReference type="EMBL" id="WSZK01000030">
    <property type="protein sequence ID" value="MWG36129.1"/>
    <property type="molecule type" value="Genomic_DNA"/>
</dbReference>
<dbReference type="AlphaFoldDB" id="A0A6B0GRA2"/>
<comment type="caution">
    <text evidence="1">The sequence shown here is derived from an EMBL/GenBank/DDBJ whole genome shotgun (WGS) entry which is preliminary data.</text>
</comment>
<dbReference type="RefSeq" id="WP_158205785.1">
    <property type="nucleotide sequence ID" value="NZ_WSZK01000030.1"/>
</dbReference>
<proteinExistence type="predicted"/>
<protein>
    <submittedName>
        <fullName evidence="1">Uncharacterized protein</fullName>
    </submittedName>
</protein>
<sequence>MTTHVDSPPRSAVARVASVAADSDLLPLSLRSVLGYYAETGVFDYDSLTLKRYVDRTVEELLTAAYRAVERSIADVVDEPPSAIEFAYDTKLTLPAELTLGRVYQRAVDETPAAFNPVTLSVRTPLVEYVRSPFDDEYERRRLRMYREQYAAVLDEVERAEAMTELVVEALLDGDMRDAINDDEYDDFEVEGPTGDLSTPEIAVVAQETLAARVEAQFETFPDEVRAAYERAVTVSERHQDDDPRFREIAERAATDADAAATDIREEYKHAPFDDDGPLFAPEHGDLPYFTTQYGRVGVIYAGMIEMYRAVGIDIDAGFEESIILAIVGAQIWLDDVDDFPEDLADRQLTPATAEYWLADSDGEAYDRIVDIAVRYLDAAKAAATASDSTLTGIAVEYILRSGAPESLPGSRE</sequence>
<evidence type="ECO:0000313" key="2">
    <source>
        <dbReference type="Proteomes" id="UP000451471"/>
    </source>
</evidence>
<dbReference type="Proteomes" id="UP000451471">
    <property type="component" value="Unassembled WGS sequence"/>
</dbReference>
<organism evidence="1 2">
    <name type="scientific">Halomarina oriensis</name>
    <dbReference type="NCBI Taxonomy" id="671145"/>
    <lineage>
        <taxon>Archaea</taxon>
        <taxon>Methanobacteriati</taxon>
        <taxon>Methanobacteriota</taxon>
        <taxon>Stenosarchaea group</taxon>
        <taxon>Halobacteria</taxon>
        <taxon>Halobacteriales</taxon>
        <taxon>Natronomonadaceae</taxon>
        <taxon>Halomarina</taxon>
    </lineage>
</organism>
<name>A0A6B0GRA2_9EURY</name>
<dbReference type="OrthoDB" id="263605at2157"/>
<reference evidence="1 2" key="1">
    <citation type="submission" date="2019-12" db="EMBL/GenBank/DDBJ databases">
        <title>Halocatena pleomorpha gen. nov. sp. nov., an extremely halophilic archaeon of family Halobacteriaceae isolated from saltpan soil.</title>
        <authorList>
            <person name="Pal Y."/>
            <person name="Verma A."/>
            <person name="Krishnamurthi S."/>
            <person name="Kumar P."/>
        </authorList>
    </citation>
    <scope>NUCLEOTIDE SEQUENCE [LARGE SCALE GENOMIC DNA]</scope>
    <source>
        <strain evidence="1 2">JCM 16495</strain>
    </source>
</reference>